<keyword evidence="2" id="KW-1185">Reference proteome</keyword>
<sequence length="86" mass="9632">MMTIRYLALFLWLAVPAAAYGVYAAIGLPHMIVGYTFENNGAPFDLTVKRHYVTCTFIGPYGAHTRPAEDGRCAWVRFFKSKEAAQ</sequence>
<name>A0A231V1B8_9HYPH</name>
<dbReference type="Proteomes" id="UP000215405">
    <property type="component" value="Unassembled WGS sequence"/>
</dbReference>
<evidence type="ECO:0000313" key="2">
    <source>
        <dbReference type="Proteomes" id="UP000215405"/>
    </source>
</evidence>
<dbReference type="EMBL" id="NBYO01000001">
    <property type="protein sequence ID" value="OXT01988.1"/>
    <property type="molecule type" value="Genomic_DNA"/>
</dbReference>
<gene>
    <name evidence="1" type="ORF">B7H23_03365</name>
</gene>
<comment type="caution">
    <text evidence="1">The sequence shown here is derived from an EMBL/GenBank/DDBJ whole genome shotgun (WGS) entry which is preliminary data.</text>
</comment>
<reference evidence="2" key="1">
    <citation type="journal article" date="2017" name="Int. J. Syst. Evol. Microbiol.">
        <title>Notoacmeibacter marinus gen. nov., sp. nov., isolated from the gut of a limpet and proposal of Notoacmeibacteraceae fam. nov. in the order Rhizobiales of the class Alphaproteobacteria.</title>
        <authorList>
            <person name="Huang Z."/>
            <person name="Guo F."/>
            <person name="Lai Q."/>
        </authorList>
    </citation>
    <scope>NUCLEOTIDE SEQUENCE [LARGE SCALE GENOMIC DNA]</scope>
    <source>
        <strain evidence="2">XMTR2A4</strain>
    </source>
</reference>
<proteinExistence type="predicted"/>
<evidence type="ECO:0000313" key="1">
    <source>
        <dbReference type="EMBL" id="OXT01988.1"/>
    </source>
</evidence>
<dbReference type="RefSeq" id="WP_094075954.1">
    <property type="nucleotide sequence ID" value="NZ_NBYO01000001.1"/>
</dbReference>
<accession>A0A231V1B8</accession>
<organism evidence="1 2">
    <name type="scientific">Notoacmeibacter marinus</name>
    <dbReference type="NCBI Taxonomy" id="1876515"/>
    <lineage>
        <taxon>Bacteria</taxon>
        <taxon>Pseudomonadati</taxon>
        <taxon>Pseudomonadota</taxon>
        <taxon>Alphaproteobacteria</taxon>
        <taxon>Hyphomicrobiales</taxon>
        <taxon>Notoacmeibacteraceae</taxon>
        <taxon>Notoacmeibacter</taxon>
    </lineage>
</organism>
<dbReference type="AlphaFoldDB" id="A0A231V1B8"/>
<protein>
    <submittedName>
        <fullName evidence="1">Uncharacterized protein</fullName>
    </submittedName>
</protein>